<evidence type="ECO:0000313" key="9">
    <source>
        <dbReference type="Proteomes" id="UP001501442"/>
    </source>
</evidence>
<name>A0ABP8UW96_9ACTN</name>
<keyword evidence="2" id="KW-0805">Transcription regulation</keyword>
<feature type="DNA-binding region" description="H-T-H motif" evidence="5">
    <location>
        <begin position="25"/>
        <end position="44"/>
    </location>
</feature>
<dbReference type="EMBL" id="BAABHK010000032">
    <property type="protein sequence ID" value="GAA4640295.1"/>
    <property type="molecule type" value="Genomic_DNA"/>
</dbReference>
<dbReference type="InterPro" id="IPR003012">
    <property type="entry name" value="Tet_transcr_reg_TetR"/>
</dbReference>
<dbReference type="Pfam" id="PF02909">
    <property type="entry name" value="TetR_C_1"/>
    <property type="match status" value="1"/>
</dbReference>
<dbReference type="PROSITE" id="PS01081">
    <property type="entry name" value="HTH_TETR_1"/>
    <property type="match status" value="1"/>
</dbReference>
<protein>
    <submittedName>
        <fullName evidence="8">TetR/AcrR family transcriptional regulator C-terminal domain-containing protein</fullName>
    </submittedName>
</protein>
<dbReference type="PANTHER" id="PTHR30055:SF151">
    <property type="entry name" value="TRANSCRIPTIONAL REGULATORY PROTEIN"/>
    <property type="match status" value="1"/>
</dbReference>
<evidence type="ECO:0000256" key="2">
    <source>
        <dbReference type="ARBA" id="ARBA00023015"/>
    </source>
</evidence>
<dbReference type="Pfam" id="PF00440">
    <property type="entry name" value="TetR_N"/>
    <property type="match status" value="1"/>
</dbReference>
<dbReference type="Gene3D" id="1.10.357.10">
    <property type="entry name" value="Tetracycline Repressor, domain 2"/>
    <property type="match status" value="1"/>
</dbReference>
<dbReference type="PRINTS" id="PR00455">
    <property type="entry name" value="HTHTETR"/>
</dbReference>
<dbReference type="Proteomes" id="UP001501442">
    <property type="component" value="Unassembled WGS sequence"/>
</dbReference>
<dbReference type="PROSITE" id="PS50977">
    <property type="entry name" value="HTH_TETR_2"/>
    <property type="match status" value="1"/>
</dbReference>
<evidence type="ECO:0000256" key="5">
    <source>
        <dbReference type="PROSITE-ProRule" id="PRU00335"/>
    </source>
</evidence>
<organism evidence="8 9">
    <name type="scientific">Actinoallomurus vinaceus</name>
    <dbReference type="NCBI Taxonomy" id="1080074"/>
    <lineage>
        <taxon>Bacteria</taxon>
        <taxon>Bacillati</taxon>
        <taxon>Actinomycetota</taxon>
        <taxon>Actinomycetes</taxon>
        <taxon>Streptosporangiales</taxon>
        <taxon>Thermomonosporaceae</taxon>
        <taxon>Actinoallomurus</taxon>
    </lineage>
</organism>
<dbReference type="InterPro" id="IPR023772">
    <property type="entry name" value="DNA-bd_HTH_TetR-type_CS"/>
</dbReference>
<gene>
    <name evidence="8" type="ORF">GCM10023196_105220</name>
</gene>
<evidence type="ECO:0000256" key="4">
    <source>
        <dbReference type="ARBA" id="ARBA00023163"/>
    </source>
</evidence>
<dbReference type="PRINTS" id="PR00400">
    <property type="entry name" value="TETREPRESSOR"/>
</dbReference>
<dbReference type="InterPro" id="IPR004111">
    <property type="entry name" value="Repressor_TetR_C"/>
</dbReference>
<comment type="caution">
    <text evidence="8">The sequence shown here is derived from an EMBL/GenBank/DDBJ whole genome shotgun (WGS) entry which is preliminary data.</text>
</comment>
<evidence type="ECO:0000256" key="6">
    <source>
        <dbReference type="SAM" id="MobiDB-lite"/>
    </source>
</evidence>
<reference evidence="9" key="1">
    <citation type="journal article" date="2019" name="Int. J. Syst. Evol. Microbiol.">
        <title>The Global Catalogue of Microorganisms (GCM) 10K type strain sequencing project: providing services to taxonomists for standard genome sequencing and annotation.</title>
        <authorList>
            <consortium name="The Broad Institute Genomics Platform"/>
            <consortium name="The Broad Institute Genome Sequencing Center for Infectious Disease"/>
            <person name="Wu L."/>
            <person name="Ma J."/>
        </authorList>
    </citation>
    <scope>NUCLEOTIDE SEQUENCE [LARGE SCALE GENOMIC DNA]</scope>
    <source>
        <strain evidence="9">JCM 17939</strain>
    </source>
</reference>
<evidence type="ECO:0000313" key="8">
    <source>
        <dbReference type="EMBL" id="GAA4640295.1"/>
    </source>
</evidence>
<dbReference type="InterPro" id="IPR009057">
    <property type="entry name" value="Homeodomain-like_sf"/>
</dbReference>
<dbReference type="SUPFAM" id="SSF46689">
    <property type="entry name" value="Homeodomain-like"/>
    <property type="match status" value="1"/>
</dbReference>
<keyword evidence="1" id="KW-0678">Repressor</keyword>
<dbReference type="InterPro" id="IPR001647">
    <property type="entry name" value="HTH_TetR"/>
</dbReference>
<evidence type="ECO:0000256" key="3">
    <source>
        <dbReference type="ARBA" id="ARBA00023125"/>
    </source>
</evidence>
<feature type="region of interest" description="Disordered" evidence="6">
    <location>
        <begin position="202"/>
        <end position="221"/>
    </location>
</feature>
<accession>A0ABP8UW96</accession>
<feature type="domain" description="HTH tetR-type" evidence="7">
    <location>
        <begin position="2"/>
        <end position="62"/>
    </location>
</feature>
<evidence type="ECO:0000259" key="7">
    <source>
        <dbReference type="PROSITE" id="PS50977"/>
    </source>
</evidence>
<keyword evidence="3 5" id="KW-0238">DNA-binding</keyword>
<dbReference type="InterPro" id="IPR050109">
    <property type="entry name" value="HTH-type_TetR-like_transc_reg"/>
</dbReference>
<dbReference type="Gene3D" id="1.10.10.60">
    <property type="entry name" value="Homeodomain-like"/>
    <property type="match status" value="1"/>
</dbReference>
<evidence type="ECO:0000256" key="1">
    <source>
        <dbReference type="ARBA" id="ARBA00022491"/>
    </source>
</evidence>
<keyword evidence="4" id="KW-0804">Transcription</keyword>
<dbReference type="PANTHER" id="PTHR30055">
    <property type="entry name" value="HTH-TYPE TRANSCRIPTIONAL REGULATOR RUTR"/>
    <property type="match status" value="1"/>
</dbReference>
<proteinExistence type="predicted"/>
<dbReference type="SUPFAM" id="SSF48498">
    <property type="entry name" value="Tetracyclin repressor-like, C-terminal domain"/>
    <property type="match status" value="1"/>
</dbReference>
<dbReference type="InterPro" id="IPR036271">
    <property type="entry name" value="Tet_transcr_reg_TetR-rel_C_sf"/>
</dbReference>
<keyword evidence="9" id="KW-1185">Reference proteome</keyword>
<dbReference type="RefSeq" id="WP_345444019.1">
    <property type="nucleotide sequence ID" value="NZ_BAABHK010000032.1"/>
</dbReference>
<sequence length="221" mass="24040">MALERETVLRTALRLLDEVGLDGLSLRRLAKELGVQAPALYWHFTNKQDLLDHLAVFARQEAGVSLGVTPEAGQAWDEWLAGGMRMMRRGMLTHRDGARLAAGNRPVREAWPDIERTLSVLVEAGFEPADAIRAVLVLGHFVSGFVLDEQRGSEREDDPMPALDPAEFPILAAGGAAALDQDTLFEYGLQRMLDGMRAQLATHEESAADGSGGELPDGTRA</sequence>